<dbReference type="InterPro" id="IPR013783">
    <property type="entry name" value="Ig-like_fold"/>
</dbReference>
<dbReference type="SUPFAM" id="SSF50370">
    <property type="entry name" value="Ricin B-like lectins"/>
    <property type="match status" value="1"/>
</dbReference>
<dbReference type="SUPFAM" id="SSF51126">
    <property type="entry name" value="Pectin lyase-like"/>
    <property type="match status" value="1"/>
</dbReference>
<dbReference type="InterPro" id="IPR000772">
    <property type="entry name" value="Ricin_B_lectin"/>
</dbReference>
<feature type="domain" description="Ricin B lectin" evidence="6">
    <location>
        <begin position="524"/>
        <end position="592"/>
    </location>
</feature>
<feature type="chain" id="PRO_5036852576" evidence="4">
    <location>
        <begin position="27"/>
        <end position="676"/>
    </location>
</feature>
<dbReference type="Gene3D" id="2.80.10.50">
    <property type="match status" value="1"/>
</dbReference>
<evidence type="ECO:0000313" key="8">
    <source>
        <dbReference type="EMBL" id="MBL6449279.1"/>
    </source>
</evidence>
<dbReference type="InterPro" id="IPR011050">
    <property type="entry name" value="Pectin_lyase_fold/virulence"/>
</dbReference>
<dbReference type="GO" id="GO:0009279">
    <property type="term" value="C:cell outer membrane"/>
    <property type="evidence" value="ECO:0007669"/>
    <property type="project" value="TreeGrafter"/>
</dbReference>
<comment type="caution">
    <text evidence="8">The sequence shown here is derived from an EMBL/GenBank/DDBJ whole genome shotgun (WGS) entry which is preliminary data.</text>
</comment>
<keyword evidence="9" id="KW-1185">Reference proteome</keyword>
<dbReference type="Pfam" id="PF18962">
    <property type="entry name" value="Por_Secre_tail"/>
    <property type="match status" value="1"/>
</dbReference>
<dbReference type="InterPro" id="IPR026444">
    <property type="entry name" value="Secre_tail"/>
</dbReference>
<dbReference type="GO" id="GO:0042545">
    <property type="term" value="P:cell wall modification"/>
    <property type="evidence" value="ECO:0007669"/>
    <property type="project" value="InterPro"/>
</dbReference>
<protein>
    <submittedName>
        <fullName evidence="8">RICIN domain-containing protein</fullName>
    </submittedName>
</protein>
<dbReference type="PANTHER" id="PTHR31321:SF57">
    <property type="entry name" value="PECTINESTERASE 53-RELATED"/>
    <property type="match status" value="1"/>
</dbReference>
<evidence type="ECO:0000256" key="3">
    <source>
        <dbReference type="ARBA" id="ARBA00023085"/>
    </source>
</evidence>
<keyword evidence="4" id="KW-0732">Signal</keyword>
<dbReference type="NCBIfam" id="TIGR04183">
    <property type="entry name" value="Por_Secre_tail"/>
    <property type="match status" value="1"/>
</dbReference>
<sequence>MMILRKSVKFIMAFICIGLFFCSGYAAQEDADIIVAKDGSGDYTSIQAAINSVPDNSSTRTVIYIKSGLYNTEKLIIPSEKKNVTIQGEDRTSTIISYHIYNCSEGSGKCPVDDAALWPAEVIRTSATLTIKGDGFKAENLTIQNTAGPVGQAQAITVQADKVVFLNCDLKSYQDTIYFWNVGKRAYFNGCLIVGRTDYIYGGGVAFFEACEIRSWGGGWITAPSTAESQKYGFVFYKCSVTYADNSPRNGDDGNKIAFGRPWHNYPKVAWLYCDMTSMINPEGWPTTWNMDYAATSDKLELYEYKNTGGGADMSGRANWAGIRALTDAEAALYERATVLAGTDNWNPSPPAATLQKHGAGSSIQTVDLGSTIEGFYYSWTNATSVTVSGLPSGISTTINTGDQTVTFSGTPIEAGIFNYTVSTVGGLTTASHSGQITVNNVNYYQLKNRSTGLLLDGMGRTNNGGACGQYANTTHVNSHWKLVDVGNGYYQFVNRGTGMILDGLGSTTNGAACGQWANTTHRNSHWSLQKYDGDYYRIKNRSSGMFLDGYGQSANGADCKQYANTNHPNAQWLLIQVNNNASSTRMYDAATPNVNTSDFLVYPNPFEDKLFINIGQSGTPLSLELYNMQGKLIKSIDKPVVSDQSVTINIAEYGKQFILKMVTDQGSFIQTVIKK</sequence>
<dbReference type="Pfam" id="PF01095">
    <property type="entry name" value="Pectinesterase"/>
    <property type="match status" value="1"/>
</dbReference>
<comment type="similarity">
    <text evidence="1">Belongs to the pectinesterase family.</text>
</comment>
<dbReference type="GO" id="GO:0030599">
    <property type="term" value="F:pectinesterase activity"/>
    <property type="evidence" value="ECO:0007669"/>
    <property type="project" value="InterPro"/>
</dbReference>
<dbReference type="RefSeq" id="WP_202858809.1">
    <property type="nucleotide sequence ID" value="NZ_JAEUGD010000066.1"/>
</dbReference>
<keyword evidence="2" id="KW-0378">Hydrolase</keyword>
<evidence type="ECO:0000259" key="6">
    <source>
        <dbReference type="Pfam" id="PF14200"/>
    </source>
</evidence>
<evidence type="ECO:0000259" key="5">
    <source>
        <dbReference type="Pfam" id="PF01095"/>
    </source>
</evidence>
<feature type="domain" description="Ricin B lectin" evidence="6">
    <location>
        <begin position="440"/>
        <end position="517"/>
    </location>
</feature>
<dbReference type="EMBL" id="JAEUGD010000066">
    <property type="protein sequence ID" value="MBL6449279.1"/>
    <property type="molecule type" value="Genomic_DNA"/>
</dbReference>
<accession>A0A937G059</accession>
<reference evidence="8" key="1">
    <citation type="submission" date="2021-01" db="EMBL/GenBank/DDBJ databases">
        <title>Fulvivirga kasyanovii gen. nov., sp nov., a novel member of the phylum Bacteroidetes isolated from seawater in a mussel farm.</title>
        <authorList>
            <person name="Zhao L.-H."/>
            <person name="Wang Z.-J."/>
        </authorList>
    </citation>
    <scope>NUCLEOTIDE SEQUENCE</scope>
    <source>
        <strain evidence="8">29W222</strain>
    </source>
</reference>
<dbReference type="Pfam" id="PF14200">
    <property type="entry name" value="RicinB_lectin_2"/>
    <property type="match status" value="2"/>
</dbReference>
<gene>
    <name evidence="8" type="ORF">JMN32_23415</name>
</gene>
<dbReference type="InterPro" id="IPR012334">
    <property type="entry name" value="Pectin_lyas_fold"/>
</dbReference>
<dbReference type="Gene3D" id="2.160.20.10">
    <property type="entry name" value="Single-stranded right-handed beta-helix, Pectin lyase-like"/>
    <property type="match status" value="1"/>
</dbReference>
<dbReference type="InterPro" id="IPR035992">
    <property type="entry name" value="Ricin_B-like_lectins"/>
</dbReference>
<feature type="signal peptide" evidence="4">
    <location>
        <begin position="1"/>
        <end position="26"/>
    </location>
</feature>
<dbReference type="PANTHER" id="PTHR31321">
    <property type="entry name" value="ACYL-COA THIOESTER HYDROLASE YBHC-RELATED"/>
    <property type="match status" value="1"/>
</dbReference>
<dbReference type="PROSITE" id="PS50231">
    <property type="entry name" value="RICIN_B_LECTIN"/>
    <property type="match status" value="1"/>
</dbReference>
<dbReference type="AlphaFoldDB" id="A0A937G059"/>
<keyword evidence="3" id="KW-0063">Aspartyl esterase</keyword>
<evidence type="ECO:0000259" key="7">
    <source>
        <dbReference type="Pfam" id="PF18962"/>
    </source>
</evidence>
<dbReference type="Gene3D" id="2.60.40.10">
    <property type="entry name" value="Immunoglobulins"/>
    <property type="match status" value="1"/>
</dbReference>
<dbReference type="InterPro" id="IPR000070">
    <property type="entry name" value="Pectinesterase_cat"/>
</dbReference>
<name>A0A937G059_9BACT</name>
<organism evidence="8 9">
    <name type="scientific">Fulvivirga marina</name>
    <dbReference type="NCBI Taxonomy" id="2494733"/>
    <lineage>
        <taxon>Bacteria</taxon>
        <taxon>Pseudomonadati</taxon>
        <taxon>Bacteroidota</taxon>
        <taxon>Cytophagia</taxon>
        <taxon>Cytophagales</taxon>
        <taxon>Fulvivirgaceae</taxon>
        <taxon>Fulvivirga</taxon>
    </lineage>
</organism>
<feature type="domain" description="Pectinesterase catalytic" evidence="5">
    <location>
        <begin position="32"/>
        <end position="338"/>
    </location>
</feature>
<evidence type="ECO:0000256" key="4">
    <source>
        <dbReference type="SAM" id="SignalP"/>
    </source>
</evidence>
<evidence type="ECO:0000256" key="1">
    <source>
        <dbReference type="ARBA" id="ARBA00008891"/>
    </source>
</evidence>
<dbReference type="Proteomes" id="UP000614216">
    <property type="component" value="Unassembled WGS sequence"/>
</dbReference>
<feature type="domain" description="Secretion system C-terminal sorting" evidence="7">
    <location>
        <begin position="602"/>
        <end position="656"/>
    </location>
</feature>
<evidence type="ECO:0000256" key="2">
    <source>
        <dbReference type="ARBA" id="ARBA00022801"/>
    </source>
</evidence>
<evidence type="ECO:0000313" key="9">
    <source>
        <dbReference type="Proteomes" id="UP000614216"/>
    </source>
</evidence>
<proteinExistence type="inferred from homology"/>